<keyword evidence="2" id="KW-1185">Reference proteome</keyword>
<gene>
    <name evidence="1" type="ORF">C1645_813004</name>
</gene>
<dbReference type="OrthoDB" id="2440190at2759"/>
<dbReference type="EMBL" id="QKYT01000018">
    <property type="protein sequence ID" value="RIA98275.1"/>
    <property type="molecule type" value="Genomic_DNA"/>
</dbReference>
<dbReference type="Proteomes" id="UP000265703">
    <property type="component" value="Unassembled WGS sequence"/>
</dbReference>
<comment type="caution">
    <text evidence="1">The sequence shown here is derived from an EMBL/GenBank/DDBJ whole genome shotgun (WGS) entry which is preliminary data.</text>
</comment>
<organism evidence="1 2">
    <name type="scientific">Glomus cerebriforme</name>
    <dbReference type="NCBI Taxonomy" id="658196"/>
    <lineage>
        <taxon>Eukaryota</taxon>
        <taxon>Fungi</taxon>
        <taxon>Fungi incertae sedis</taxon>
        <taxon>Mucoromycota</taxon>
        <taxon>Glomeromycotina</taxon>
        <taxon>Glomeromycetes</taxon>
        <taxon>Glomerales</taxon>
        <taxon>Glomeraceae</taxon>
        <taxon>Glomus</taxon>
    </lineage>
</organism>
<reference evidence="1 2" key="1">
    <citation type="submission" date="2018-06" db="EMBL/GenBank/DDBJ databases">
        <title>Comparative genomics reveals the genomic features of Rhizophagus irregularis, R. cerebriforme, R. diaphanum and Gigaspora rosea, and their symbiotic lifestyle signature.</title>
        <authorList>
            <person name="Morin E."/>
            <person name="San Clemente H."/>
            <person name="Chen E.C.H."/>
            <person name="De La Providencia I."/>
            <person name="Hainaut M."/>
            <person name="Kuo A."/>
            <person name="Kohler A."/>
            <person name="Murat C."/>
            <person name="Tang N."/>
            <person name="Roy S."/>
            <person name="Loubradou J."/>
            <person name="Henrissat B."/>
            <person name="Grigoriev I.V."/>
            <person name="Corradi N."/>
            <person name="Roux C."/>
            <person name="Martin F.M."/>
        </authorList>
    </citation>
    <scope>NUCLEOTIDE SEQUENCE [LARGE SCALE GENOMIC DNA]</scope>
    <source>
        <strain evidence="1 2">DAOM 227022</strain>
    </source>
</reference>
<evidence type="ECO:0000313" key="2">
    <source>
        <dbReference type="Proteomes" id="UP000265703"/>
    </source>
</evidence>
<dbReference type="AlphaFoldDB" id="A0A397TP36"/>
<evidence type="ECO:0000313" key="1">
    <source>
        <dbReference type="EMBL" id="RIA98275.1"/>
    </source>
</evidence>
<name>A0A397TP36_9GLOM</name>
<sequence>MGKTACLSASKLLEEKSKLALTQARMEMTQAQSKVVSTIASETGNKRAFDNHDSHHQKRYSEVEREYLRKTIQEPIQTTANDFHEIINKIENSTHRLFEYRIIDLSDRNAANPANKIFTTDEKESLKRFWDTSEQSCHFNARDSKWPFGRL</sequence>
<protein>
    <submittedName>
        <fullName evidence="1">Uncharacterized protein</fullName>
    </submittedName>
</protein>
<accession>A0A397TP36</accession>
<proteinExistence type="predicted"/>